<dbReference type="GO" id="GO:0016020">
    <property type="term" value="C:membrane"/>
    <property type="evidence" value="ECO:0007669"/>
    <property type="project" value="InterPro"/>
</dbReference>
<feature type="active site" description="Charge relay system" evidence="8 9">
    <location>
        <position position="158"/>
    </location>
</feature>
<keyword evidence="3" id="KW-0964">Secreted</keyword>
<dbReference type="InterPro" id="IPR023828">
    <property type="entry name" value="Peptidase_S8_Ser-AS"/>
</dbReference>
<dbReference type="OrthoDB" id="10256524at2759"/>
<dbReference type="CDD" id="cd07489">
    <property type="entry name" value="Peptidases_S8_5"/>
    <property type="match status" value="1"/>
</dbReference>
<accession>A0A8H4VAI4</accession>
<keyword evidence="17" id="KW-1185">Reference proteome</keyword>
<gene>
    <name evidence="16" type="ORF">GQ602_006941</name>
</gene>
<evidence type="ECO:0000256" key="7">
    <source>
        <dbReference type="ARBA" id="ARBA00022825"/>
    </source>
</evidence>
<keyword evidence="5 12" id="KW-0732">Signal</keyword>
<evidence type="ECO:0000259" key="14">
    <source>
        <dbReference type="Pfam" id="PF02225"/>
    </source>
</evidence>
<dbReference type="Gene3D" id="3.40.50.200">
    <property type="entry name" value="Peptidase S8/S53 domain"/>
    <property type="match status" value="2"/>
</dbReference>
<feature type="domain" description="PA" evidence="14">
    <location>
        <begin position="376"/>
        <end position="441"/>
    </location>
</feature>
<dbReference type="Pfam" id="PF02225">
    <property type="entry name" value="PA"/>
    <property type="match status" value="1"/>
</dbReference>
<proteinExistence type="inferred from homology"/>
<evidence type="ECO:0000256" key="9">
    <source>
        <dbReference type="PROSITE-ProRule" id="PRU01240"/>
    </source>
</evidence>
<comment type="similarity">
    <text evidence="1 9 10">Belongs to the peptidase S8 family.</text>
</comment>
<evidence type="ECO:0000259" key="13">
    <source>
        <dbReference type="Pfam" id="PF00082"/>
    </source>
</evidence>
<feature type="signal peptide" evidence="12">
    <location>
        <begin position="1"/>
        <end position="18"/>
    </location>
</feature>
<evidence type="ECO:0000256" key="6">
    <source>
        <dbReference type="ARBA" id="ARBA00022801"/>
    </source>
</evidence>
<reference evidence="16 17" key="1">
    <citation type="journal article" date="2020" name="G3 (Bethesda)">
        <title>Genetic Underpinnings of Host Manipulation by Ophiocordyceps as Revealed by Comparative Transcriptomics.</title>
        <authorList>
            <person name="Will I."/>
            <person name="Das B."/>
            <person name="Trinh T."/>
            <person name="Brachmann A."/>
            <person name="Ohm R.A."/>
            <person name="de Bekker C."/>
        </authorList>
    </citation>
    <scope>NUCLEOTIDE SEQUENCE [LARGE SCALE GENOMIC DNA]</scope>
    <source>
        <strain evidence="16 17">EC05</strain>
    </source>
</reference>
<evidence type="ECO:0000256" key="11">
    <source>
        <dbReference type="SAM" id="MobiDB-lite"/>
    </source>
</evidence>
<evidence type="ECO:0000259" key="15">
    <source>
        <dbReference type="Pfam" id="PF06280"/>
    </source>
</evidence>
<keyword evidence="4 9" id="KW-0645">Protease</keyword>
<evidence type="ECO:0000256" key="4">
    <source>
        <dbReference type="ARBA" id="ARBA00022670"/>
    </source>
</evidence>
<feature type="domain" description="C5a peptidase/Subtilisin-like protease SBT2-like Fn3-like" evidence="15">
    <location>
        <begin position="616"/>
        <end position="730"/>
    </location>
</feature>
<feature type="active site" description="Charge relay system" evidence="8 9">
    <location>
        <position position="539"/>
    </location>
</feature>
<dbReference type="InterPro" id="IPR022398">
    <property type="entry name" value="Peptidase_S8_His-AS"/>
</dbReference>
<dbReference type="PROSITE" id="PS00136">
    <property type="entry name" value="SUBTILASE_ASP"/>
    <property type="match status" value="1"/>
</dbReference>
<dbReference type="Pfam" id="PF06280">
    <property type="entry name" value="fn3_5"/>
    <property type="match status" value="1"/>
</dbReference>
<dbReference type="Proteomes" id="UP000562929">
    <property type="component" value="Unassembled WGS sequence"/>
</dbReference>
<protein>
    <submittedName>
        <fullName evidence="16">Subtilisin-like serine protease PR1C</fullName>
    </submittedName>
</protein>
<dbReference type="InterPro" id="IPR023827">
    <property type="entry name" value="Peptidase_S8_Asp-AS"/>
</dbReference>
<evidence type="ECO:0000313" key="17">
    <source>
        <dbReference type="Proteomes" id="UP000562929"/>
    </source>
</evidence>
<evidence type="ECO:0000256" key="10">
    <source>
        <dbReference type="RuleBase" id="RU003355"/>
    </source>
</evidence>
<comment type="caution">
    <text evidence="16">The sequence shown here is derived from an EMBL/GenBank/DDBJ whole genome shotgun (WGS) entry which is preliminary data.</text>
</comment>
<dbReference type="Pfam" id="PF00082">
    <property type="entry name" value="Peptidase_S8"/>
    <property type="match status" value="1"/>
</dbReference>
<evidence type="ECO:0000256" key="12">
    <source>
        <dbReference type="SAM" id="SignalP"/>
    </source>
</evidence>
<feature type="domain" description="Peptidase S8/S53" evidence="13">
    <location>
        <begin position="149"/>
        <end position="575"/>
    </location>
</feature>
<evidence type="ECO:0000256" key="1">
    <source>
        <dbReference type="ARBA" id="ARBA00011073"/>
    </source>
</evidence>
<dbReference type="InterPro" id="IPR003137">
    <property type="entry name" value="PA_domain"/>
</dbReference>
<dbReference type="InterPro" id="IPR046450">
    <property type="entry name" value="PA_dom_sf"/>
</dbReference>
<feature type="active site" description="Charge relay system" evidence="8 9">
    <location>
        <position position="207"/>
    </location>
</feature>
<evidence type="ECO:0000256" key="5">
    <source>
        <dbReference type="ARBA" id="ARBA00022729"/>
    </source>
</evidence>
<dbReference type="PROSITE" id="PS51892">
    <property type="entry name" value="SUBTILASE"/>
    <property type="match status" value="1"/>
</dbReference>
<dbReference type="InterPro" id="IPR010435">
    <property type="entry name" value="C5a/SBT2-like_Fn3"/>
</dbReference>
<dbReference type="GO" id="GO:0006508">
    <property type="term" value="P:proteolysis"/>
    <property type="evidence" value="ECO:0007669"/>
    <property type="project" value="UniProtKB-KW"/>
</dbReference>
<dbReference type="InterPro" id="IPR000209">
    <property type="entry name" value="Peptidase_S8/S53_dom"/>
</dbReference>
<keyword evidence="2" id="KW-0134">Cell wall</keyword>
<dbReference type="AlphaFoldDB" id="A0A8H4VAI4"/>
<sequence>MVRAYALLTALAATLSAASVVPGAYIIELEEGIDTSPVYREIDKQGTKRMQLEFKLFRGVSVQLSDLQGAEQRAALFAAMPAVRNVWPVRLYRMPSPKVEWIGSGGPLQAEPRRLAGRSEEEAHGEARDDFTPHVMTQVDKLRAQGITGKGTRIAVVDTGIDYLHPALGGCFGPGCLVSFGYDFVGDAFNGTNTPIPDSDPMDCGGHGTHVAGIVAAQGGSNNTFGFTGAAPDVTLGAYKVFGCKGEASNEVLIAAFNQAYDDGADIITSSIGGPSGWPEEPWAAAVSRIVAQGVPCTISAGNEGEMGLLYASGAADGKGVLSVASVDNKVTPVLLYRVKYRVDDGPEQPFGYAPGDPEGWENVTLPLRATSLMTNITDDGCGPQHHDNGTMPLKDLAGYVVLIKRGTCTFEEKARNAVARGAQYILFYNNVEGAIATDVTMVAGVKAAGMVEFPQAETWIKELREGRRVVVEMVGRNHADLSLQVVPNKATGGAISEFSSWGPTWEVGVKPQFSAPGGSILSTYPRAKGSYAVLSGTSMSCPLTAAVIALIGQVRGSLDPKMLETVLSATARPGPFNNGKTFSDVLAPVPQQGGGLIQAFDAAYVQTMLEPSSLSFNDTDHFAADGVNFIVTNVGREPVEYRFSHIPAITMYTLAPGSYRPAKFPNDIVASAYANITFSCETVKLGPGEKAEVTVRAVPPVGLDASRLAVWSGFVMVNGSNGTSLSLPYQGLTGSLHKSRVLGPYDVSIVRSTDKSRTPQPSNTTFVLPAPGTAWQGMDLPAIAVNPALGSPLQRVDLVPLTYPLPANATEYKGIMTIGQPAGFPSYWNTRGFNPTPWDGLLDSGTYAPPGEYRLVVRALHIFGDARNDSDWDVAFSPMIRIKYSA</sequence>
<dbReference type="EMBL" id="JAACLJ010000009">
    <property type="protein sequence ID" value="KAF4580804.1"/>
    <property type="molecule type" value="Genomic_DNA"/>
</dbReference>
<dbReference type="PRINTS" id="PR00723">
    <property type="entry name" value="SUBTILISIN"/>
</dbReference>
<dbReference type="SUPFAM" id="SSF52025">
    <property type="entry name" value="PA domain"/>
    <property type="match status" value="1"/>
</dbReference>
<dbReference type="InterPro" id="IPR036852">
    <property type="entry name" value="Peptidase_S8/S53_dom_sf"/>
</dbReference>
<dbReference type="GO" id="GO:0004252">
    <property type="term" value="F:serine-type endopeptidase activity"/>
    <property type="evidence" value="ECO:0007669"/>
    <property type="project" value="UniProtKB-UniRule"/>
</dbReference>
<dbReference type="InterPro" id="IPR015500">
    <property type="entry name" value="Peptidase_S8_subtilisin-rel"/>
</dbReference>
<keyword evidence="6 9" id="KW-0378">Hydrolase</keyword>
<dbReference type="PROSITE" id="PS00137">
    <property type="entry name" value="SUBTILASE_HIS"/>
    <property type="match status" value="1"/>
</dbReference>
<dbReference type="PANTHER" id="PTHR43806">
    <property type="entry name" value="PEPTIDASE S8"/>
    <property type="match status" value="1"/>
</dbReference>
<evidence type="ECO:0000256" key="8">
    <source>
        <dbReference type="PIRSR" id="PIRSR615500-1"/>
    </source>
</evidence>
<dbReference type="PROSITE" id="PS00138">
    <property type="entry name" value="SUBTILASE_SER"/>
    <property type="match status" value="1"/>
</dbReference>
<keyword evidence="7 9" id="KW-0720">Serine protease</keyword>
<dbReference type="SUPFAM" id="SSF52743">
    <property type="entry name" value="Subtilisin-like"/>
    <property type="match status" value="1"/>
</dbReference>
<organism evidence="16 17">
    <name type="scientific">Ophiocordyceps camponoti-floridani</name>
    <dbReference type="NCBI Taxonomy" id="2030778"/>
    <lineage>
        <taxon>Eukaryota</taxon>
        <taxon>Fungi</taxon>
        <taxon>Dikarya</taxon>
        <taxon>Ascomycota</taxon>
        <taxon>Pezizomycotina</taxon>
        <taxon>Sordariomycetes</taxon>
        <taxon>Hypocreomycetidae</taxon>
        <taxon>Hypocreales</taxon>
        <taxon>Ophiocordycipitaceae</taxon>
        <taxon>Ophiocordyceps</taxon>
    </lineage>
</organism>
<evidence type="ECO:0000313" key="16">
    <source>
        <dbReference type="EMBL" id="KAF4580804.1"/>
    </source>
</evidence>
<name>A0A8H4VAI4_9HYPO</name>
<dbReference type="Gene3D" id="3.50.30.30">
    <property type="match status" value="1"/>
</dbReference>
<dbReference type="InterPro" id="IPR050131">
    <property type="entry name" value="Peptidase_S8_subtilisin-like"/>
</dbReference>
<dbReference type="InterPro" id="IPR034187">
    <property type="entry name" value="Peptidases_S8_5"/>
</dbReference>
<dbReference type="PANTHER" id="PTHR43806:SF66">
    <property type="entry name" value="SERIN ENDOPEPTIDASE"/>
    <property type="match status" value="1"/>
</dbReference>
<evidence type="ECO:0000256" key="3">
    <source>
        <dbReference type="ARBA" id="ARBA00022525"/>
    </source>
</evidence>
<feature type="chain" id="PRO_5034424223" evidence="12">
    <location>
        <begin position="19"/>
        <end position="887"/>
    </location>
</feature>
<feature type="region of interest" description="Disordered" evidence="11">
    <location>
        <begin position="110"/>
        <end position="129"/>
    </location>
</feature>
<evidence type="ECO:0000256" key="2">
    <source>
        <dbReference type="ARBA" id="ARBA00022512"/>
    </source>
</evidence>
<feature type="compositionally biased region" description="Basic and acidic residues" evidence="11">
    <location>
        <begin position="111"/>
        <end position="129"/>
    </location>
</feature>